<evidence type="ECO:0000256" key="1">
    <source>
        <dbReference type="SAM" id="Coils"/>
    </source>
</evidence>
<dbReference type="Proteomes" id="UP000660262">
    <property type="component" value="Unassembled WGS sequence"/>
</dbReference>
<feature type="region of interest" description="Disordered" evidence="2">
    <location>
        <begin position="1"/>
        <end position="87"/>
    </location>
</feature>
<keyword evidence="4" id="KW-1185">Reference proteome</keyword>
<feature type="compositionally biased region" description="Polar residues" evidence="2">
    <location>
        <begin position="71"/>
        <end position="82"/>
    </location>
</feature>
<evidence type="ECO:0000313" key="4">
    <source>
        <dbReference type="Proteomes" id="UP000660262"/>
    </source>
</evidence>
<gene>
    <name evidence="3" type="ORF">PPROV_000500600</name>
</gene>
<reference evidence="3" key="1">
    <citation type="submission" date="2020-10" db="EMBL/GenBank/DDBJ databases">
        <title>Unveiling of a novel bifunctional photoreceptor, Dualchrome1, isolated from a cosmopolitan green alga.</title>
        <authorList>
            <person name="Suzuki S."/>
            <person name="Kawachi M."/>
        </authorList>
    </citation>
    <scope>NUCLEOTIDE SEQUENCE</scope>
    <source>
        <strain evidence="3">NIES 2893</strain>
    </source>
</reference>
<name>A0A830HM23_9CHLO</name>
<organism evidence="3 4">
    <name type="scientific">Pycnococcus provasolii</name>
    <dbReference type="NCBI Taxonomy" id="41880"/>
    <lineage>
        <taxon>Eukaryota</taxon>
        <taxon>Viridiplantae</taxon>
        <taxon>Chlorophyta</taxon>
        <taxon>Pseudoscourfieldiophyceae</taxon>
        <taxon>Pseudoscourfieldiales</taxon>
        <taxon>Pycnococcaceae</taxon>
        <taxon>Pycnococcus</taxon>
    </lineage>
</organism>
<feature type="region of interest" description="Disordered" evidence="2">
    <location>
        <begin position="245"/>
        <end position="268"/>
    </location>
</feature>
<feature type="compositionally biased region" description="Basic residues" evidence="2">
    <location>
        <begin position="1"/>
        <end position="13"/>
    </location>
</feature>
<feature type="compositionally biased region" description="Basic and acidic residues" evidence="2">
    <location>
        <begin position="52"/>
        <end position="70"/>
    </location>
</feature>
<feature type="coiled-coil region" evidence="1">
    <location>
        <begin position="136"/>
        <end position="219"/>
    </location>
</feature>
<dbReference type="AlphaFoldDB" id="A0A830HM23"/>
<comment type="caution">
    <text evidence="3">The sequence shown here is derived from an EMBL/GenBank/DDBJ whole genome shotgun (WGS) entry which is preliminary data.</text>
</comment>
<keyword evidence="1" id="KW-0175">Coiled coil</keyword>
<dbReference type="EMBL" id="BNJQ01000012">
    <property type="protein sequence ID" value="GHP06259.1"/>
    <property type="molecule type" value="Genomic_DNA"/>
</dbReference>
<accession>A0A830HM23</accession>
<feature type="compositionally biased region" description="Polar residues" evidence="2">
    <location>
        <begin position="40"/>
        <end position="51"/>
    </location>
</feature>
<sequence>MHSRRRGSHRCWTRIHSASSFPSPFHPPGPGEGNQGGSAPLQQQGHNTTQGDDAKQEEGAAKNETLKEDNNGSQSAAAWTTQKNKKKIVKRVSAAARAVPQVVSRGARTAKDWASGSFDEAGTRAAAATETTYQRAAAMAVRRAALELERKEAERLIALLRSVQLGASEVRTTRKALQEAEEALARLGDAAAPTVRDALVQATRALEEARDAAQAAEEAHVARASRHEGALRAVARQHAQRRAAWKAADERYSQRRQSLIRDDTSHTT</sequence>
<protein>
    <submittedName>
        <fullName evidence="3">Uncharacterized protein</fullName>
    </submittedName>
</protein>
<evidence type="ECO:0000256" key="2">
    <source>
        <dbReference type="SAM" id="MobiDB-lite"/>
    </source>
</evidence>
<proteinExistence type="predicted"/>
<evidence type="ECO:0000313" key="3">
    <source>
        <dbReference type="EMBL" id="GHP06259.1"/>
    </source>
</evidence>
<feature type="compositionally biased region" description="Basic and acidic residues" evidence="2">
    <location>
        <begin position="247"/>
        <end position="268"/>
    </location>
</feature>